<evidence type="ECO:0000256" key="5">
    <source>
        <dbReference type="ARBA" id="ARBA00012968"/>
    </source>
</evidence>
<protein>
    <recommendedName>
        <fullName evidence="7">Cyanophycin synthetase</fullName>
        <ecNumber evidence="6">6.3.2.29</ecNumber>
        <ecNumber evidence="5">6.3.2.30</ecNumber>
    </recommendedName>
    <alternativeName>
        <fullName evidence="11">Cyanophycin synthase</fullName>
    </alternativeName>
</protein>
<dbReference type="NCBIfam" id="NF010623">
    <property type="entry name" value="PRK14016.1"/>
    <property type="match status" value="1"/>
</dbReference>
<dbReference type="PROSITE" id="PS50975">
    <property type="entry name" value="ATP_GRASP"/>
    <property type="match status" value="1"/>
</dbReference>
<sequence>MIEIRSSRFYPGPNRYTLHSAFEAIVRLGSYRLIHTGQRPDVVNRLLDDFPGLKKHVCSLGHAGGFVERLREGTYMGHVIEHVALELLYLSGEDGHYGRTREISGTEDLLIVFESETDTGGETAFRVACQRVEQLWNNQPGKKWSECCQDVLNIIREKHLGPSTQAIVQAARARGIPVWRINDGSLVRLGQGIHQKRIAAATSDETSVIAVDICQDKVFTKNYLARNGIRVPESRTVESRQEALRAARELEFPVVIKPQRGHQGQGVSVNVDTPEKLFRAFDWAWENRGDGTVMVEEQIRGKPYRILVVGDQIAAASLRMPPFVSGDGIHTINQLIDEENRNPVRGPRHSLPLSPIERGPALMMALERQNRTLETVPARGEIVFLRDTANLSCGGEAMDVSNELSPDLALDMVRAAKLVGLDIAGIDIVVPSLSSSLREGGGAVIEINASPGLRMHLFPSKGQPRPVGEIIVQRLFPRHDGRIPVSGITGTNGKTTVTRMLAHIWQETGRCVGMTSTDGITIGGRVVEEGDLTGPWAAQVVLGDPSVEVAVLETARGGMARHGLGFSDLDVAVVTNIGADHLGQDGVDTLDDLTRLKALLVDVVRPEGVAVLNADDPYVVPMAKRTNSRIIWFSAQKDSQFLQEELSKGQGAVVLRHGYLTYQDKRGSRRIIGARALPVSWRGRADINIKNAMAAAGAAIAMGLDPAFVGKSLGHFALDSVANPGRLEMIRGRRVDVMLDYAHNAPALEALGKIVSRLGYRHIRTVLGLPGDRRTQDLACSVKQAVLFSDDFVVREDADPRGRKPGEVAELIVHSLSHSGVKADQIQVIHQEAEAVAHAVATSPDSSLVVVLFESYQTVKNTVEEVLSSRNNDMEVS</sequence>
<dbReference type="NCBIfam" id="TIGR02068">
    <property type="entry name" value="cya_phycin_syn"/>
    <property type="match status" value="1"/>
</dbReference>
<dbReference type="Proteomes" id="UP000242699">
    <property type="component" value="Unassembled WGS sequence"/>
</dbReference>
<dbReference type="Gene3D" id="3.90.190.20">
    <property type="entry name" value="Mur ligase, C-terminal domain"/>
    <property type="match status" value="1"/>
</dbReference>
<dbReference type="EC" id="6.3.2.29" evidence="6"/>
<comment type="catalytic activity">
    <reaction evidence="12">
        <text>[L-4-(L-arginin-2-N-yl)aspartate](n)-L-aspartate + L-arginine + ATP = [L-4-(L-arginin-2-N-yl)aspartate](n+1) + ADP + phosphate + H(+)</text>
        <dbReference type="Rhea" id="RHEA:23888"/>
        <dbReference type="Rhea" id="RHEA-COMP:13732"/>
        <dbReference type="Rhea" id="RHEA-COMP:13733"/>
        <dbReference type="ChEBI" id="CHEBI:15378"/>
        <dbReference type="ChEBI" id="CHEBI:30616"/>
        <dbReference type="ChEBI" id="CHEBI:32682"/>
        <dbReference type="ChEBI" id="CHEBI:43474"/>
        <dbReference type="ChEBI" id="CHEBI:137986"/>
        <dbReference type="ChEBI" id="CHEBI:137990"/>
        <dbReference type="ChEBI" id="CHEBI:456216"/>
        <dbReference type="EC" id="6.3.2.30"/>
    </reaction>
</comment>
<dbReference type="PANTHER" id="PTHR23135">
    <property type="entry name" value="MUR LIGASE FAMILY MEMBER"/>
    <property type="match status" value="1"/>
</dbReference>
<comment type="catalytic activity">
    <reaction evidence="13">
        <text>[L-4-(L-arginin-2-N-yl)aspartate](n) + L-aspartate + ATP = [L-4-(L-arginin-2-N-yl)aspartate](n)-L-aspartate + ADP + phosphate + H(+)</text>
        <dbReference type="Rhea" id="RHEA:13277"/>
        <dbReference type="Rhea" id="RHEA-COMP:13728"/>
        <dbReference type="Rhea" id="RHEA-COMP:13733"/>
        <dbReference type="ChEBI" id="CHEBI:15378"/>
        <dbReference type="ChEBI" id="CHEBI:29991"/>
        <dbReference type="ChEBI" id="CHEBI:30616"/>
        <dbReference type="ChEBI" id="CHEBI:43474"/>
        <dbReference type="ChEBI" id="CHEBI:137986"/>
        <dbReference type="ChEBI" id="CHEBI:137990"/>
        <dbReference type="ChEBI" id="CHEBI:456216"/>
        <dbReference type="EC" id="6.3.2.29"/>
    </reaction>
</comment>
<evidence type="ECO:0000256" key="7">
    <source>
        <dbReference type="ARBA" id="ARBA00022036"/>
    </source>
</evidence>
<comment type="subunit">
    <text evidence="4">Homodimer.</text>
</comment>
<dbReference type="SUPFAM" id="SSF56059">
    <property type="entry name" value="Glutathione synthetase ATP-binding domain-like"/>
    <property type="match status" value="1"/>
</dbReference>
<dbReference type="Pfam" id="PF02786">
    <property type="entry name" value="CPSase_L_D2"/>
    <property type="match status" value="1"/>
</dbReference>
<comment type="function">
    <text evidence="1">Catalyzes the ATP-dependent polymerization of arginine and aspartate to multi-L-arginyl-poly-L-aspartic acid (cyanophycin; a water-insoluble reserve polymer).</text>
</comment>
<proteinExistence type="inferred from homology"/>
<dbReference type="SUPFAM" id="SSF53623">
    <property type="entry name" value="MurD-like peptide ligases, catalytic domain"/>
    <property type="match status" value="1"/>
</dbReference>
<evidence type="ECO:0000256" key="14">
    <source>
        <dbReference type="PROSITE-ProRule" id="PRU00409"/>
    </source>
</evidence>
<evidence type="ECO:0000256" key="10">
    <source>
        <dbReference type="ARBA" id="ARBA00022840"/>
    </source>
</evidence>
<keyword evidence="8" id="KW-0436">Ligase</keyword>
<dbReference type="InterPro" id="IPR004101">
    <property type="entry name" value="Mur_ligase_C"/>
</dbReference>
<organism evidence="16 17">
    <name type="scientific">Sulfobacillus benefaciens</name>
    <dbReference type="NCBI Taxonomy" id="453960"/>
    <lineage>
        <taxon>Bacteria</taxon>
        <taxon>Bacillati</taxon>
        <taxon>Bacillota</taxon>
        <taxon>Clostridia</taxon>
        <taxon>Eubacteriales</taxon>
        <taxon>Clostridiales Family XVII. Incertae Sedis</taxon>
        <taxon>Sulfobacillus</taxon>
    </lineage>
</organism>
<dbReference type="PANTHER" id="PTHR23135:SF18">
    <property type="entry name" value="CYANOPHYCIN SYNTHETASE"/>
    <property type="match status" value="1"/>
</dbReference>
<evidence type="ECO:0000256" key="4">
    <source>
        <dbReference type="ARBA" id="ARBA00011738"/>
    </source>
</evidence>
<dbReference type="Gene3D" id="3.40.1190.10">
    <property type="entry name" value="Mur-like, catalytic domain"/>
    <property type="match status" value="1"/>
</dbReference>
<dbReference type="GO" id="GO:0071160">
    <property type="term" value="F:cyanophycin synthetase activity (L-aspartate-adding)"/>
    <property type="evidence" value="ECO:0007669"/>
    <property type="project" value="UniProtKB-EC"/>
</dbReference>
<dbReference type="InterPro" id="IPR044019">
    <property type="entry name" value="Cyanophycin_syn_N"/>
</dbReference>
<keyword evidence="9 14" id="KW-0547">Nucleotide-binding</keyword>
<evidence type="ECO:0000256" key="1">
    <source>
        <dbReference type="ARBA" id="ARBA00003184"/>
    </source>
</evidence>
<evidence type="ECO:0000256" key="6">
    <source>
        <dbReference type="ARBA" id="ARBA00013005"/>
    </source>
</evidence>
<comment type="caution">
    <text evidence="16">The sequence shown here is derived from an EMBL/GenBank/DDBJ whole genome shotgun (WGS) entry which is preliminary data.</text>
</comment>
<dbReference type="InterPro" id="IPR005479">
    <property type="entry name" value="CPAse_ATP-bd"/>
</dbReference>
<evidence type="ECO:0000256" key="12">
    <source>
        <dbReference type="ARBA" id="ARBA00048094"/>
    </source>
</evidence>
<dbReference type="GO" id="GO:0071161">
    <property type="term" value="F:cyanophycin synthetase activity (L-arginine-adding)"/>
    <property type="evidence" value="ECO:0007669"/>
    <property type="project" value="UniProtKB-EC"/>
</dbReference>
<dbReference type="GO" id="GO:0046872">
    <property type="term" value="F:metal ion binding"/>
    <property type="evidence" value="ECO:0007669"/>
    <property type="project" value="InterPro"/>
</dbReference>
<dbReference type="GO" id="GO:0005524">
    <property type="term" value="F:ATP binding"/>
    <property type="evidence" value="ECO:0007669"/>
    <property type="project" value="UniProtKB-UniRule"/>
</dbReference>
<evidence type="ECO:0000256" key="11">
    <source>
        <dbReference type="ARBA" id="ARBA00031353"/>
    </source>
</evidence>
<dbReference type="Gene3D" id="3.30.470.20">
    <property type="entry name" value="ATP-grasp fold, B domain"/>
    <property type="match status" value="2"/>
</dbReference>
<dbReference type="Pfam" id="PF08245">
    <property type="entry name" value="Mur_ligase_M"/>
    <property type="match status" value="1"/>
</dbReference>
<dbReference type="InterPro" id="IPR036565">
    <property type="entry name" value="Mur-like_cat_sf"/>
</dbReference>
<dbReference type="SUPFAM" id="SSF53244">
    <property type="entry name" value="MurD-like peptide ligases, peptide-binding domain"/>
    <property type="match status" value="1"/>
</dbReference>
<dbReference type="InterPro" id="IPR011761">
    <property type="entry name" value="ATP-grasp"/>
</dbReference>
<dbReference type="EC" id="6.3.2.30" evidence="5"/>
<gene>
    <name evidence="16" type="primary">cphA</name>
    <name evidence="16" type="ORF">C7B43_04210</name>
</gene>
<dbReference type="InterPro" id="IPR011810">
    <property type="entry name" value="Cya_phycin_syn"/>
</dbReference>
<evidence type="ECO:0000259" key="15">
    <source>
        <dbReference type="PROSITE" id="PS50975"/>
    </source>
</evidence>
<evidence type="ECO:0000256" key="3">
    <source>
        <dbReference type="ARBA" id="ARBA00009060"/>
    </source>
</evidence>
<dbReference type="Pfam" id="PF18921">
    <property type="entry name" value="Cyanophycin_syn"/>
    <property type="match status" value="1"/>
</dbReference>
<evidence type="ECO:0000313" key="17">
    <source>
        <dbReference type="Proteomes" id="UP000242699"/>
    </source>
</evidence>
<dbReference type="EMBL" id="PXYT01000006">
    <property type="protein sequence ID" value="PSR30865.1"/>
    <property type="molecule type" value="Genomic_DNA"/>
</dbReference>
<evidence type="ECO:0000256" key="2">
    <source>
        <dbReference type="ARBA" id="ARBA00004752"/>
    </source>
</evidence>
<keyword evidence="10 14" id="KW-0067">ATP-binding</keyword>
<dbReference type="Pfam" id="PF02875">
    <property type="entry name" value="Mur_ligase_C"/>
    <property type="match status" value="1"/>
</dbReference>
<dbReference type="InterPro" id="IPR013221">
    <property type="entry name" value="Mur_ligase_cen"/>
</dbReference>
<comment type="pathway">
    <text evidence="2">Cell wall biogenesis; peptidoglycan biosynthesis.</text>
</comment>
<accession>A0A2T2X8Q3</accession>
<dbReference type="InterPro" id="IPR036615">
    <property type="entry name" value="Mur_ligase_C_dom_sf"/>
</dbReference>
<evidence type="ECO:0000256" key="8">
    <source>
        <dbReference type="ARBA" id="ARBA00022598"/>
    </source>
</evidence>
<evidence type="ECO:0000313" key="16">
    <source>
        <dbReference type="EMBL" id="PSR30865.1"/>
    </source>
</evidence>
<dbReference type="SMART" id="SM01209">
    <property type="entry name" value="GARS_A"/>
    <property type="match status" value="1"/>
</dbReference>
<reference evidence="16 17" key="1">
    <citation type="journal article" date="2014" name="BMC Genomics">
        <title>Comparison of environmental and isolate Sulfobacillus genomes reveals diverse carbon, sulfur, nitrogen, and hydrogen metabolisms.</title>
        <authorList>
            <person name="Justice N.B."/>
            <person name="Norman A."/>
            <person name="Brown C.T."/>
            <person name="Singh A."/>
            <person name="Thomas B.C."/>
            <person name="Banfield J.F."/>
        </authorList>
    </citation>
    <scope>NUCLEOTIDE SEQUENCE [LARGE SCALE GENOMIC DNA]</scope>
    <source>
        <strain evidence="16">AMDSBA1</strain>
    </source>
</reference>
<dbReference type="AlphaFoldDB" id="A0A2T2X8Q3"/>
<comment type="similarity">
    <text evidence="3">In the C-terminal section; belongs to the MurCDEF family.</text>
</comment>
<feature type="domain" description="ATP-grasp" evidence="15">
    <location>
        <begin position="221"/>
        <end position="476"/>
    </location>
</feature>
<name>A0A2T2X8Q3_9FIRM</name>
<evidence type="ECO:0000256" key="9">
    <source>
        <dbReference type="ARBA" id="ARBA00022741"/>
    </source>
</evidence>
<evidence type="ECO:0000256" key="13">
    <source>
        <dbReference type="ARBA" id="ARBA00048425"/>
    </source>
</evidence>